<dbReference type="InterPro" id="IPR011493">
    <property type="entry name" value="GLUG"/>
</dbReference>
<accession>A0A6J7KCD9</accession>
<sequence>MNFKIKTILTAIATLGLLAGGLSVPAQAVGGSINLVESSSTLSGSTITGFDANATLRLAVIASMGTFSWNNNGSGATLVSNAGTTAQGVWLEGTQDQLNAALGEISFAKPCGGSYKLYAQVSTDGMLVNPVTGHLYQHSTNSNSYSDAIAAAAATPLVPGGTNTFGYMATITSPLENIIVSNFLTTDDWLAASDAAVEGDWAWIAGPETGTVFYRGRGDQGGGPVNNGFHNWENNEPNDWGGGEDIAQIYPSGRWNDIGDGGRYYTTEWGGMPGDDLSSVVIASDSLDITVAGALTGGGSQADPFIISDVASFQAMPTCSDLPYYFKQTANITLPTDWAGNQNLYGHYDGNGKTISYSPGTFVSHDYYGVWASSSGGSTLSNLTVTGDLVSTSYGGVGLLFGYGDAALTDVTASGSITTSDGRFQTGGVAGEYGGNLTRVHSTVSLNSTSDGNSFGGLVGYYWGTMRDSSWDGTMNIGGTGNSSHVGGLVGETDCASIYTSKATGTITVSNNGQNIGGLAGYFCGEMTDSEANVDIVGATSQSVGGASGFEDGDFYRVAAYGDVTGDDYVGGLFGRHWGNAENVYSHGNVVATNRGGSLVGVLESSDLYKAYATGTVTAATSRGLYGEINGGRTGNTHWVPSDSTVTQPDPLSGGEVPYTSVESKDIAYYSNDGWSISADWGDSAVWTICSRVDSGYPFLTSLYSSDPCAPALTNATAPVITGTGVVGKPLAMNKGSWDAGVTFSYQWKLDGANIATATAATYVPVAGDIGKTVTVQLTGAKQDFKTAVKLSSNSVVVSAAPVIVVPKETALAIGEFVGNSWWTPLGFVAKVKSAVKAHSKATTLTCTGIVSPGGWKPWQKTLGLKRAGLACAFAKSFNPKLKTKLAWKISSASDAVKRGVSLKFNK</sequence>
<dbReference type="EMBL" id="CAFBNO010000013">
    <property type="protein sequence ID" value="CAB4951882.1"/>
    <property type="molecule type" value="Genomic_DNA"/>
</dbReference>
<dbReference type="Gene3D" id="2.160.20.110">
    <property type="match status" value="1"/>
</dbReference>
<dbReference type="Pfam" id="PF07581">
    <property type="entry name" value="Glug"/>
    <property type="match status" value="1"/>
</dbReference>
<dbReference type="InterPro" id="IPR001304">
    <property type="entry name" value="C-type_lectin-like"/>
</dbReference>
<proteinExistence type="predicted"/>
<feature type="domain" description="C-type lectin" evidence="2">
    <location>
        <begin position="131"/>
        <end position="257"/>
    </location>
</feature>
<evidence type="ECO:0000256" key="1">
    <source>
        <dbReference type="SAM" id="MobiDB-lite"/>
    </source>
</evidence>
<reference evidence="3" key="1">
    <citation type="submission" date="2020-05" db="EMBL/GenBank/DDBJ databases">
        <authorList>
            <person name="Chiriac C."/>
            <person name="Salcher M."/>
            <person name="Ghai R."/>
            <person name="Kavagutti S V."/>
        </authorList>
    </citation>
    <scope>NUCLEOTIDE SEQUENCE</scope>
</reference>
<dbReference type="AlphaFoldDB" id="A0A6J7KCD9"/>
<protein>
    <submittedName>
        <fullName evidence="3">Unannotated protein</fullName>
    </submittedName>
</protein>
<evidence type="ECO:0000313" key="3">
    <source>
        <dbReference type="EMBL" id="CAB4951882.1"/>
    </source>
</evidence>
<organism evidence="3">
    <name type="scientific">freshwater metagenome</name>
    <dbReference type="NCBI Taxonomy" id="449393"/>
    <lineage>
        <taxon>unclassified sequences</taxon>
        <taxon>metagenomes</taxon>
        <taxon>ecological metagenomes</taxon>
    </lineage>
</organism>
<feature type="compositionally biased region" description="Polar residues" evidence="1">
    <location>
        <begin position="636"/>
        <end position="650"/>
    </location>
</feature>
<dbReference type="Gene3D" id="2.60.40.2700">
    <property type="match status" value="1"/>
</dbReference>
<gene>
    <name evidence="3" type="ORF">UFOPK3837_00491</name>
</gene>
<dbReference type="InterPro" id="IPR016186">
    <property type="entry name" value="C-type_lectin-like/link_sf"/>
</dbReference>
<dbReference type="InterPro" id="IPR016187">
    <property type="entry name" value="CTDL_fold"/>
</dbReference>
<dbReference type="SUPFAM" id="SSF56436">
    <property type="entry name" value="C-type lectin-like"/>
    <property type="match status" value="1"/>
</dbReference>
<name>A0A6J7KCD9_9ZZZZ</name>
<evidence type="ECO:0000259" key="2">
    <source>
        <dbReference type="PROSITE" id="PS50041"/>
    </source>
</evidence>
<dbReference type="Gene3D" id="3.10.100.10">
    <property type="entry name" value="Mannose-Binding Protein A, subunit A"/>
    <property type="match status" value="1"/>
</dbReference>
<feature type="region of interest" description="Disordered" evidence="1">
    <location>
        <begin position="636"/>
        <end position="655"/>
    </location>
</feature>
<dbReference type="PROSITE" id="PS50041">
    <property type="entry name" value="C_TYPE_LECTIN_2"/>
    <property type="match status" value="1"/>
</dbReference>